<protein>
    <submittedName>
        <fullName evidence="4">Probable transposable element</fullName>
    </submittedName>
</protein>
<name>W6R9C1_PENRF</name>
<evidence type="ECO:0000256" key="1">
    <source>
        <dbReference type="PROSITE-ProRule" id="PRU00047"/>
    </source>
</evidence>
<dbReference type="PROSITE" id="PS50158">
    <property type="entry name" value="ZF_CCHC"/>
    <property type="match status" value="1"/>
</dbReference>
<gene>
    <name evidence="4" type="ORF">PROQFM164_S12g000066</name>
</gene>
<dbReference type="AlphaFoldDB" id="W6R9C1"/>
<keyword evidence="5" id="KW-1185">Reference proteome</keyword>
<dbReference type="STRING" id="1365484.W6R9C1"/>
<proteinExistence type="predicted"/>
<evidence type="ECO:0000313" key="5">
    <source>
        <dbReference type="Proteomes" id="UP000030686"/>
    </source>
</evidence>
<feature type="compositionally biased region" description="Basic and acidic residues" evidence="2">
    <location>
        <begin position="9"/>
        <end position="20"/>
    </location>
</feature>
<dbReference type="Proteomes" id="UP000030686">
    <property type="component" value="Unassembled WGS sequence"/>
</dbReference>
<evidence type="ECO:0000259" key="3">
    <source>
        <dbReference type="PROSITE" id="PS50158"/>
    </source>
</evidence>
<dbReference type="OMA" id="IRTRCPT"/>
<dbReference type="OrthoDB" id="4354814at2759"/>
<feature type="region of interest" description="Disordered" evidence="2">
    <location>
        <begin position="8"/>
        <end position="38"/>
    </location>
</feature>
<dbReference type="EMBL" id="HG792026">
    <property type="protein sequence ID" value="CDM38457.1"/>
    <property type="molecule type" value="Genomic_DNA"/>
</dbReference>
<evidence type="ECO:0000256" key="2">
    <source>
        <dbReference type="SAM" id="MobiDB-lite"/>
    </source>
</evidence>
<dbReference type="InterPro" id="IPR001878">
    <property type="entry name" value="Znf_CCHC"/>
</dbReference>
<dbReference type="GO" id="GO:0008270">
    <property type="term" value="F:zinc ion binding"/>
    <property type="evidence" value="ECO:0007669"/>
    <property type="project" value="UniProtKB-KW"/>
</dbReference>
<feature type="domain" description="CCHC-type" evidence="3">
    <location>
        <begin position="78"/>
        <end position="94"/>
    </location>
</feature>
<keyword evidence="1" id="KW-0862">Zinc</keyword>
<accession>W6R9C1</accession>
<sequence length="95" mass="10684">MYSAILLAKENKELRDENEKKKQKRTRSRRQIPAEEGLSVQEASQLITEVVEASEAPLYLPRGSPQLGLEPRPRAAARCSGCGRTGHKINRCPER</sequence>
<feature type="compositionally biased region" description="Basic residues" evidence="2">
    <location>
        <begin position="21"/>
        <end position="30"/>
    </location>
</feature>
<keyword evidence="1" id="KW-0863">Zinc-finger</keyword>
<reference evidence="4" key="1">
    <citation type="journal article" date="2014" name="Nat. Commun.">
        <title>Multiple recent horizontal transfers of a large genomic region in cheese making fungi.</title>
        <authorList>
            <person name="Cheeseman K."/>
            <person name="Ropars J."/>
            <person name="Renault P."/>
            <person name="Dupont J."/>
            <person name="Gouzy J."/>
            <person name="Branca A."/>
            <person name="Abraham A.L."/>
            <person name="Ceppi M."/>
            <person name="Conseiller E."/>
            <person name="Debuchy R."/>
            <person name="Malagnac F."/>
            <person name="Goarin A."/>
            <person name="Silar P."/>
            <person name="Lacoste S."/>
            <person name="Sallet E."/>
            <person name="Bensimon A."/>
            <person name="Giraud T."/>
            <person name="Brygoo Y."/>
        </authorList>
    </citation>
    <scope>NUCLEOTIDE SEQUENCE [LARGE SCALE GENOMIC DNA]</scope>
    <source>
        <strain evidence="4">FM164</strain>
    </source>
</reference>
<organism evidence="4 5">
    <name type="scientific">Penicillium roqueforti (strain FM164)</name>
    <dbReference type="NCBI Taxonomy" id="1365484"/>
    <lineage>
        <taxon>Eukaryota</taxon>
        <taxon>Fungi</taxon>
        <taxon>Dikarya</taxon>
        <taxon>Ascomycota</taxon>
        <taxon>Pezizomycotina</taxon>
        <taxon>Eurotiomycetes</taxon>
        <taxon>Eurotiomycetidae</taxon>
        <taxon>Eurotiales</taxon>
        <taxon>Aspergillaceae</taxon>
        <taxon>Penicillium</taxon>
    </lineage>
</organism>
<keyword evidence="1" id="KW-0479">Metal-binding</keyword>
<evidence type="ECO:0000313" key="4">
    <source>
        <dbReference type="EMBL" id="CDM38457.1"/>
    </source>
</evidence>
<dbReference type="GO" id="GO:0003676">
    <property type="term" value="F:nucleic acid binding"/>
    <property type="evidence" value="ECO:0007669"/>
    <property type="project" value="InterPro"/>
</dbReference>